<dbReference type="Proteomes" id="UP000199103">
    <property type="component" value="Chromosome I"/>
</dbReference>
<proteinExistence type="predicted"/>
<dbReference type="InterPro" id="IPR029063">
    <property type="entry name" value="SAM-dependent_MTases_sf"/>
</dbReference>
<name>A0A1H1NLS8_9ACTN</name>
<dbReference type="SUPFAM" id="SSF53335">
    <property type="entry name" value="S-adenosyl-L-methionine-dependent methyltransferases"/>
    <property type="match status" value="1"/>
</dbReference>
<dbReference type="AlphaFoldDB" id="A0A1H1NLS8"/>
<dbReference type="EMBL" id="LT629772">
    <property type="protein sequence ID" value="SDR99867.1"/>
    <property type="molecule type" value="Genomic_DNA"/>
</dbReference>
<evidence type="ECO:0008006" key="3">
    <source>
        <dbReference type="Google" id="ProtNLM"/>
    </source>
</evidence>
<dbReference type="STRING" id="630515.SAMN04489812_0562"/>
<sequence length="323" mass="34111">MAEPALPGTPWRPARRFGPVGRSAILFGVSYEDERVESDAFGPPGEVCVIGASGETAAACAAAGHRVTAVDINPSQLDYARNRLAGGPIRIGLAERVMRVGRALLRVAAPAWRMSELGPRLASAGPEQAADYWQRSLDTTALSRLLGGTIRPAGAVLRTIRPAARATFPASFDAVIRQRIGEGLARHGMVGNRFAWRLLAGCEDRNWSLPSARTLPAVAPSAGGPAEIVWVRADIGRHLETVPAGRYDGLSLSNVLDGADPDYRRRLLAAAHRAVRPGGTIVLRSFAPLSAAATLHAGPFTALDASAADASLIWGTVTVLRTR</sequence>
<reference evidence="1 2" key="1">
    <citation type="submission" date="2016-10" db="EMBL/GenBank/DDBJ databases">
        <authorList>
            <person name="de Groot N.N."/>
        </authorList>
    </citation>
    <scope>NUCLEOTIDE SEQUENCE [LARGE SCALE GENOMIC DNA]</scope>
    <source>
        <strain evidence="1 2">DSM 21800</strain>
    </source>
</reference>
<evidence type="ECO:0000313" key="1">
    <source>
        <dbReference type="EMBL" id="SDR99867.1"/>
    </source>
</evidence>
<dbReference type="OrthoDB" id="3424825at2"/>
<gene>
    <name evidence="1" type="ORF">SAMN04489812_0562</name>
</gene>
<dbReference type="RefSeq" id="WP_091519519.1">
    <property type="nucleotide sequence ID" value="NZ_LT629772.1"/>
</dbReference>
<keyword evidence="2" id="KW-1185">Reference proteome</keyword>
<dbReference type="Gene3D" id="3.40.50.150">
    <property type="entry name" value="Vaccinia Virus protein VP39"/>
    <property type="match status" value="2"/>
</dbReference>
<organism evidence="1 2">
    <name type="scientific">Microlunatus soli</name>
    <dbReference type="NCBI Taxonomy" id="630515"/>
    <lineage>
        <taxon>Bacteria</taxon>
        <taxon>Bacillati</taxon>
        <taxon>Actinomycetota</taxon>
        <taxon>Actinomycetes</taxon>
        <taxon>Propionibacteriales</taxon>
        <taxon>Propionibacteriaceae</taxon>
        <taxon>Microlunatus</taxon>
    </lineage>
</organism>
<evidence type="ECO:0000313" key="2">
    <source>
        <dbReference type="Proteomes" id="UP000199103"/>
    </source>
</evidence>
<accession>A0A1H1NLS8</accession>
<protein>
    <recommendedName>
        <fullName evidence="3">Methyltransferase domain-containing protein</fullName>
    </recommendedName>
</protein>